<keyword evidence="4" id="KW-1185">Reference proteome</keyword>
<dbReference type="Proteomes" id="UP000655751">
    <property type="component" value="Unassembled WGS sequence"/>
</dbReference>
<evidence type="ECO:0000259" key="1">
    <source>
        <dbReference type="Pfam" id="PF00656"/>
    </source>
</evidence>
<dbReference type="InterPro" id="IPR045450">
    <property type="entry name" value="VMAP_C"/>
</dbReference>
<evidence type="ECO:0000313" key="3">
    <source>
        <dbReference type="EMBL" id="MBH0775504.1"/>
    </source>
</evidence>
<dbReference type="RefSeq" id="WP_196147871.1">
    <property type="nucleotide sequence ID" value="NZ_JADMLG010000002.1"/>
</dbReference>
<dbReference type="InterPro" id="IPR011600">
    <property type="entry name" value="Pept_C14_caspase"/>
</dbReference>
<proteinExistence type="predicted"/>
<evidence type="ECO:0000259" key="2">
    <source>
        <dbReference type="Pfam" id="PF20028"/>
    </source>
</evidence>
<name>A0A931N107_9NOCA</name>
<comment type="caution">
    <text evidence="3">The sequence shown here is derived from an EMBL/GenBank/DDBJ whole genome shotgun (WGS) entry which is preliminary data.</text>
</comment>
<dbReference type="Gene3D" id="3.40.50.1460">
    <property type="match status" value="1"/>
</dbReference>
<dbReference type="Pfam" id="PF00656">
    <property type="entry name" value="Peptidase_C14"/>
    <property type="match status" value="1"/>
</dbReference>
<dbReference type="Pfam" id="PF20028">
    <property type="entry name" value="VMAP-C"/>
    <property type="match status" value="1"/>
</dbReference>
<evidence type="ECO:0000313" key="4">
    <source>
        <dbReference type="Proteomes" id="UP000655751"/>
    </source>
</evidence>
<accession>A0A931N107</accession>
<reference evidence="3" key="1">
    <citation type="submission" date="2020-11" db="EMBL/GenBank/DDBJ databases">
        <title>Nocardia NEAU-351.nov., a novel actinomycete isolated from the cow dung.</title>
        <authorList>
            <person name="Zhang X."/>
        </authorList>
    </citation>
    <scope>NUCLEOTIDE SEQUENCE</scope>
    <source>
        <strain evidence="3">NEAU-351</strain>
    </source>
</reference>
<dbReference type="EMBL" id="JADMLG010000002">
    <property type="protein sequence ID" value="MBH0775504.1"/>
    <property type="molecule type" value="Genomic_DNA"/>
</dbReference>
<sequence length="656" mass="73755">MIVSPADTLAIIVGIETNKMRWPALNGPMGDARHFTEWLLERGVPARNITVLAAPLDENRTHCTALELSGVTVTEANADSIIHRFRIQLPKERSDLLLVHWGGHGLEWNRGERLLMFPESAEEKQDALNFTHLLGMLRKPKYRRHRLQQFIIDACAVRAKTDWQYLALCDDYLDVKSVGQEQQIYYAAGAGEAAMNSVAEAAGYFSKEVFRALCAPPGGMWPPDFRKIELHVNPRFEKLRDDGSTSQVPNRVYIKLRDREEELSFTADPAAPDGSARALGMLLLERPEFEELHDILLGVHPPSDIAALYRKATEGVDVSDPGSSDVHAMVDSLRRPTRADPLFEFLVRLAKSVRDRGAKCSLQAWLAGAAPRHGIDLAELEARIEDGQPTYLVVRVIPDGLGHGYEVRAWEYSKRGALERTMPEPLLNFDEIESEVGRLVTEYGTPAPQVEFLVRGEVIRTEEEKRNGLEPKNLIDAPFEEMMVSGDSTLGSMCRVVVRPLFKSRDDTRRRAAHDAAWSTLMGLKSYQESVIWWAENGSIDPSVLGHHVCVAFAWTTRPPAKVRWNLLRELFYAGTPIALWHRAGRTGGREPLRRLLEGQPLAELPATVRRRRANYRKYSLDDCEHEARDLVLLWDDPTRGPAPEIMRAPITVGGA</sequence>
<dbReference type="GO" id="GO:0006508">
    <property type="term" value="P:proteolysis"/>
    <property type="evidence" value="ECO:0007669"/>
    <property type="project" value="InterPro"/>
</dbReference>
<organism evidence="3 4">
    <name type="scientific">Nocardia bovistercoris</name>
    <dbReference type="NCBI Taxonomy" id="2785916"/>
    <lineage>
        <taxon>Bacteria</taxon>
        <taxon>Bacillati</taxon>
        <taxon>Actinomycetota</taxon>
        <taxon>Actinomycetes</taxon>
        <taxon>Mycobacteriales</taxon>
        <taxon>Nocardiaceae</taxon>
        <taxon>Nocardia</taxon>
    </lineage>
</organism>
<protein>
    <submittedName>
        <fullName evidence="3">Caspase family protein</fullName>
    </submittedName>
</protein>
<feature type="domain" description="vWA-MoxR associated protein C-terminal" evidence="2">
    <location>
        <begin position="404"/>
        <end position="638"/>
    </location>
</feature>
<dbReference type="AlphaFoldDB" id="A0A931N107"/>
<feature type="domain" description="Peptidase C14 caspase" evidence="1">
    <location>
        <begin position="9"/>
        <end position="236"/>
    </location>
</feature>
<dbReference type="GO" id="GO:0004197">
    <property type="term" value="F:cysteine-type endopeptidase activity"/>
    <property type="evidence" value="ECO:0007669"/>
    <property type="project" value="InterPro"/>
</dbReference>
<gene>
    <name evidence="3" type="ORF">IT779_04270</name>
</gene>